<keyword evidence="4" id="KW-1185">Reference proteome</keyword>
<dbReference type="InterPro" id="IPR008271">
    <property type="entry name" value="Ser/Thr_kinase_AS"/>
</dbReference>
<dbReference type="GO" id="GO:0005524">
    <property type="term" value="F:ATP binding"/>
    <property type="evidence" value="ECO:0007669"/>
    <property type="project" value="InterPro"/>
</dbReference>
<dbReference type="STRING" id="933084.A0A067PTL1"/>
<name>A0A067PTL1_9AGAM</name>
<dbReference type="HOGENOM" id="CLU_373869_0_0_1"/>
<gene>
    <name evidence="3" type="ORF">JAAARDRAFT_49605</name>
</gene>
<dbReference type="InterPro" id="IPR011009">
    <property type="entry name" value="Kinase-like_dom_sf"/>
</dbReference>
<feature type="compositionally biased region" description="Polar residues" evidence="1">
    <location>
        <begin position="269"/>
        <end position="290"/>
    </location>
</feature>
<dbReference type="SUPFAM" id="SSF56112">
    <property type="entry name" value="Protein kinase-like (PK-like)"/>
    <property type="match status" value="1"/>
</dbReference>
<feature type="region of interest" description="Disordered" evidence="1">
    <location>
        <begin position="261"/>
        <end position="290"/>
    </location>
</feature>
<dbReference type="GO" id="GO:0004674">
    <property type="term" value="F:protein serine/threonine kinase activity"/>
    <property type="evidence" value="ECO:0007669"/>
    <property type="project" value="TreeGrafter"/>
</dbReference>
<dbReference type="InParanoid" id="A0A067PTL1"/>
<dbReference type="Pfam" id="PF07714">
    <property type="entry name" value="PK_Tyr_Ser-Thr"/>
    <property type="match status" value="1"/>
</dbReference>
<accession>A0A067PTL1</accession>
<dbReference type="OrthoDB" id="391988at2759"/>
<evidence type="ECO:0000256" key="1">
    <source>
        <dbReference type="SAM" id="MobiDB-lite"/>
    </source>
</evidence>
<evidence type="ECO:0000313" key="3">
    <source>
        <dbReference type="EMBL" id="KDQ53681.1"/>
    </source>
</evidence>
<dbReference type="EMBL" id="KL197732">
    <property type="protein sequence ID" value="KDQ53681.1"/>
    <property type="molecule type" value="Genomic_DNA"/>
</dbReference>
<dbReference type="PANTHER" id="PTHR44329">
    <property type="entry name" value="SERINE/THREONINE-PROTEIN KINASE TNNI3K-RELATED"/>
    <property type="match status" value="1"/>
</dbReference>
<dbReference type="InterPro" id="IPR051681">
    <property type="entry name" value="Ser/Thr_Kinases-Pseudokinases"/>
</dbReference>
<dbReference type="PANTHER" id="PTHR44329:SF214">
    <property type="entry name" value="PROTEIN KINASE DOMAIN-CONTAINING PROTEIN"/>
    <property type="match status" value="1"/>
</dbReference>
<dbReference type="PROSITE" id="PS50011">
    <property type="entry name" value="PROTEIN_KINASE_DOM"/>
    <property type="match status" value="1"/>
</dbReference>
<dbReference type="Gene3D" id="1.10.510.10">
    <property type="entry name" value="Transferase(Phosphotransferase) domain 1"/>
    <property type="match status" value="1"/>
</dbReference>
<dbReference type="InterPro" id="IPR001245">
    <property type="entry name" value="Ser-Thr/Tyr_kinase_cat_dom"/>
</dbReference>
<dbReference type="Proteomes" id="UP000027265">
    <property type="component" value="Unassembled WGS sequence"/>
</dbReference>
<dbReference type="InterPro" id="IPR000719">
    <property type="entry name" value="Prot_kinase_dom"/>
</dbReference>
<dbReference type="SMART" id="SM00220">
    <property type="entry name" value="S_TKc"/>
    <property type="match status" value="1"/>
</dbReference>
<proteinExistence type="predicted"/>
<organism evidence="3 4">
    <name type="scientific">Jaapia argillacea MUCL 33604</name>
    <dbReference type="NCBI Taxonomy" id="933084"/>
    <lineage>
        <taxon>Eukaryota</taxon>
        <taxon>Fungi</taxon>
        <taxon>Dikarya</taxon>
        <taxon>Basidiomycota</taxon>
        <taxon>Agaricomycotina</taxon>
        <taxon>Agaricomycetes</taxon>
        <taxon>Agaricomycetidae</taxon>
        <taxon>Jaapiales</taxon>
        <taxon>Jaapiaceae</taxon>
        <taxon>Jaapia</taxon>
    </lineage>
</organism>
<evidence type="ECO:0000259" key="2">
    <source>
        <dbReference type="PROSITE" id="PS50011"/>
    </source>
</evidence>
<reference evidence="4" key="1">
    <citation type="journal article" date="2014" name="Proc. Natl. Acad. Sci. U.S.A.">
        <title>Extensive sampling of basidiomycete genomes demonstrates inadequacy of the white-rot/brown-rot paradigm for wood decay fungi.</title>
        <authorList>
            <person name="Riley R."/>
            <person name="Salamov A.A."/>
            <person name="Brown D.W."/>
            <person name="Nagy L.G."/>
            <person name="Floudas D."/>
            <person name="Held B.W."/>
            <person name="Levasseur A."/>
            <person name="Lombard V."/>
            <person name="Morin E."/>
            <person name="Otillar R."/>
            <person name="Lindquist E.A."/>
            <person name="Sun H."/>
            <person name="LaButti K.M."/>
            <person name="Schmutz J."/>
            <person name="Jabbour D."/>
            <person name="Luo H."/>
            <person name="Baker S.E."/>
            <person name="Pisabarro A.G."/>
            <person name="Walton J.D."/>
            <person name="Blanchette R.A."/>
            <person name="Henrissat B."/>
            <person name="Martin F."/>
            <person name="Cullen D."/>
            <person name="Hibbett D.S."/>
            <person name="Grigoriev I.V."/>
        </authorList>
    </citation>
    <scope>NUCLEOTIDE SEQUENCE [LARGE SCALE GENOMIC DNA]</scope>
    <source>
        <strain evidence="4">MUCL 33604</strain>
    </source>
</reference>
<evidence type="ECO:0000313" key="4">
    <source>
        <dbReference type="Proteomes" id="UP000027265"/>
    </source>
</evidence>
<dbReference type="AlphaFoldDB" id="A0A067PTL1"/>
<dbReference type="PROSITE" id="PS00108">
    <property type="entry name" value="PROTEIN_KINASE_ST"/>
    <property type="match status" value="1"/>
</dbReference>
<sequence length="598" mass="66343">MLLLRERNKLRQLPKEERTSLAEKAAERFLEEHCKEPLARVAPNTSCVKVSRYWQGLWANVISGRRGFKASLDVVHTDMVSVWNFNDPDNLLSSREFKEMVLTLIEGLASNNDTTPSSDLPTAKITAIFQAISTAGGPMEDIAGLSSTLIKLLNDTSEMTPETLRCLMGYIVDLTAILQYLLHIMLSKRSKLIWEYVKLAVELYGRPLSLSAVHQDICQYTARPDLVQLINSGDAEKETIRLVRLLGMTLPSELLTTSWDSSRIGGSEPTAQRLQQTARPAKTVSSSAAETGLTRTTALDSRSVGEVLTIDSGKGDDGGSLDLGNSVVITEGPLRGGGFSDVYRGIWDHQGQQVDVAMKKLRVYLECKTNVLKLFRREVKIWSQMNHPNILRFLGFTFLDGSCFYMISPWVHNGDCLRYLKCNPNADRVKLLSQTAQALDYLHPGQAGHPYVHGDLKGDNVLVSAEGNALLNDFGLTRHLERLSSLSMTSSGIPPLGLIQFAAPELFKSETRPTTQSDVYAFGCLIIQIFTGELPFPTMSEFQLMMAKIQREEKPPRPSDPALVVAGLDDHLWELVEECVETDPSSRPTMDVIVQMLG</sequence>
<protein>
    <recommendedName>
        <fullName evidence="2">Protein kinase domain-containing protein</fullName>
    </recommendedName>
</protein>
<feature type="domain" description="Protein kinase" evidence="2">
    <location>
        <begin position="328"/>
        <end position="598"/>
    </location>
</feature>